<evidence type="ECO:0000256" key="8">
    <source>
        <dbReference type="ARBA" id="ARBA00022960"/>
    </source>
</evidence>
<comment type="function">
    <text evidence="17">Catalyzes the dephosphorylation of undecaprenyl diphosphate (UPP). Confers resistance to bacitracin.</text>
</comment>
<evidence type="ECO:0000256" key="4">
    <source>
        <dbReference type="ARBA" id="ARBA00021581"/>
    </source>
</evidence>
<feature type="transmembrane region" description="Helical" evidence="17">
    <location>
        <begin position="186"/>
        <end position="204"/>
    </location>
</feature>
<dbReference type="Proteomes" id="UP000274391">
    <property type="component" value="Unassembled WGS sequence"/>
</dbReference>
<feature type="transmembrane region" description="Helical" evidence="17">
    <location>
        <begin position="87"/>
        <end position="105"/>
    </location>
</feature>
<dbReference type="GO" id="GO:0050380">
    <property type="term" value="F:undecaprenyl-diphosphatase activity"/>
    <property type="evidence" value="ECO:0007669"/>
    <property type="project" value="UniProtKB-UniRule"/>
</dbReference>
<dbReference type="GO" id="GO:0071555">
    <property type="term" value="P:cell wall organization"/>
    <property type="evidence" value="ECO:0007669"/>
    <property type="project" value="UniProtKB-KW"/>
</dbReference>
<dbReference type="RefSeq" id="WP_124970873.1">
    <property type="nucleotide sequence ID" value="NZ_RQVS01000005.1"/>
</dbReference>
<dbReference type="EC" id="3.6.1.27" evidence="3 17"/>
<feature type="transmembrane region" description="Helical" evidence="17">
    <location>
        <begin position="40"/>
        <end position="60"/>
    </location>
</feature>
<evidence type="ECO:0000313" key="18">
    <source>
        <dbReference type="EMBL" id="RRJ87176.1"/>
    </source>
</evidence>
<keyword evidence="5 17" id="KW-1003">Cell membrane</keyword>
<keyword evidence="8 17" id="KW-0133">Cell shape</keyword>
<dbReference type="OrthoDB" id="9808289at2"/>
<gene>
    <name evidence="17" type="primary">uppP</name>
    <name evidence="18" type="ORF">EG850_04965</name>
</gene>
<organism evidence="18 19">
    <name type="scientific">Gulosibacter macacae</name>
    <dbReference type="NCBI Taxonomy" id="2488791"/>
    <lineage>
        <taxon>Bacteria</taxon>
        <taxon>Bacillati</taxon>
        <taxon>Actinomycetota</taxon>
        <taxon>Actinomycetes</taxon>
        <taxon>Micrococcales</taxon>
        <taxon>Microbacteriaceae</taxon>
        <taxon>Gulosibacter</taxon>
    </lineage>
</organism>
<dbReference type="NCBIfam" id="TIGR00753">
    <property type="entry name" value="undec_PP_bacA"/>
    <property type="match status" value="1"/>
</dbReference>
<evidence type="ECO:0000256" key="13">
    <source>
        <dbReference type="ARBA" id="ARBA00023316"/>
    </source>
</evidence>
<dbReference type="EMBL" id="RQVS01000005">
    <property type="protein sequence ID" value="RRJ87176.1"/>
    <property type="molecule type" value="Genomic_DNA"/>
</dbReference>
<reference evidence="18 19" key="1">
    <citation type="submission" date="2018-11" db="EMBL/GenBank/DDBJ databases">
        <title>YIM 102482-1 draft genome.</title>
        <authorList>
            <person name="Li G."/>
            <person name="Jiang Y."/>
        </authorList>
    </citation>
    <scope>NUCLEOTIDE SEQUENCE [LARGE SCALE GENOMIC DNA]</scope>
    <source>
        <strain evidence="18 19">YIM 102482-1</strain>
    </source>
</reference>
<dbReference type="AlphaFoldDB" id="A0A3P3VZX4"/>
<dbReference type="Pfam" id="PF02673">
    <property type="entry name" value="BacA"/>
    <property type="match status" value="1"/>
</dbReference>
<feature type="transmembrane region" description="Helical" evidence="17">
    <location>
        <begin position="255"/>
        <end position="274"/>
    </location>
</feature>
<accession>A0A3P3VZX4</accession>
<keyword evidence="12 17" id="KW-0046">Antibiotic resistance</keyword>
<evidence type="ECO:0000256" key="5">
    <source>
        <dbReference type="ARBA" id="ARBA00022475"/>
    </source>
</evidence>
<evidence type="ECO:0000256" key="16">
    <source>
        <dbReference type="ARBA" id="ARBA00047594"/>
    </source>
</evidence>
<dbReference type="PANTHER" id="PTHR30622">
    <property type="entry name" value="UNDECAPRENYL-DIPHOSPHATASE"/>
    <property type="match status" value="1"/>
</dbReference>
<dbReference type="PANTHER" id="PTHR30622:SF4">
    <property type="entry name" value="UNDECAPRENYL-DIPHOSPHATASE"/>
    <property type="match status" value="1"/>
</dbReference>
<feature type="transmembrane region" description="Helical" evidence="17">
    <location>
        <begin position="117"/>
        <end position="136"/>
    </location>
</feature>
<evidence type="ECO:0000256" key="10">
    <source>
        <dbReference type="ARBA" id="ARBA00022989"/>
    </source>
</evidence>
<evidence type="ECO:0000256" key="12">
    <source>
        <dbReference type="ARBA" id="ARBA00023251"/>
    </source>
</evidence>
<evidence type="ECO:0000256" key="11">
    <source>
        <dbReference type="ARBA" id="ARBA00023136"/>
    </source>
</evidence>
<evidence type="ECO:0000313" key="19">
    <source>
        <dbReference type="Proteomes" id="UP000274391"/>
    </source>
</evidence>
<comment type="subcellular location">
    <subcellularLocation>
        <location evidence="1 17">Cell membrane</location>
        <topology evidence="1 17">Multi-pass membrane protein</topology>
    </subcellularLocation>
</comment>
<feature type="transmembrane region" description="Helical" evidence="17">
    <location>
        <begin position="224"/>
        <end position="243"/>
    </location>
</feature>
<comment type="caution">
    <text evidence="18">The sequence shown here is derived from an EMBL/GenBank/DDBJ whole genome shotgun (WGS) entry which is preliminary data.</text>
</comment>
<dbReference type="GO" id="GO:0005886">
    <property type="term" value="C:plasma membrane"/>
    <property type="evidence" value="ECO:0007669"/>
    <property type="project" value="UniProtKB-SubCell"/>
</dbReference>
<keyword evidence="9 17" id="KW-0573">Peptidoglycan synthesis</keyword>
<keyword evidence="13 17" id="KW-0961">Cell wall biogenesis/degradation</keyword>
<evidence type="ECO:0000256" key="9">
    <source>
        <dbReference type="ARBA" id="ARBA00022984"/>
    </source>
</evidence>
<dbReference type="NCBIfam" id="NF001392">
    <property type="entry name" value="PRK00281.2-1"/>
    <property type="match status" value="1"/>
</dbReference>
<dbReference type="HAMAP" id="MF_01006">
    <property type="entry name" value="Undec_diphosphatase"/>
    <property type="match status" value="1"/>
</dbReference>
<comment type="miscellaneous">
    <text evidence="17">Bacitracin is thought to be involved in the inhibition of peptidoglycan synthesis by sequestering undecaprenyl diphosphate, thereby reducing the pool of lipid carrier available.</text>
</comment>
<evidence type="ECO:0000256" key="17">
    <source>
        <dbReference type="HAMAP-Rule" id="MF_01006"/>
    </source>
</evidence>
<dbReference type="GO" id="GO:0009252">
    <property type="term" value="P:peptidoglycan biosynthetic process"/>
    <property type="evidence" value="ECO:0007669"/>
    <property type="project" value="UniProtKB-KW"/>
</dbReference>
<evidence type="ECO:0000256" key="6">
    <source>
        <dbReference type="ARBA" id="ARBA00022692"/>
    </source>
</evidence>
<protein>
    <recommendedName>
        <fullName evidence="4 17">Undecaprenyl-diphosphatase</fullName>
        <ecNumber evidence="3 17">3.6.1.27</ecNumber>
    </recommendedName>
    <alternativeName>
        <fullName evidence="15 17">Bacitracin resistance protein</fullName>
    </alternativeName>
    <alternativeName>
        <fullName evidence="14 17">Undecaprenyl pyrophosphate phosphatase</fullName>
    </alternativeName>
</protein>
<dbReference type="InterPro" id="IPR003824">
    <property type="entry name" value="UppP"/>
</dbReference>
<evidence type="ECO:0000256" key="7">
    <source>
        <dbReference type="ARBA" id="ARBA00022801"/>
    </source>
</evidence>
<evidence type="ECO:0000256" key="3">
    <source>
        <dbReference type="ARBA" id="ARBA00012374"/>
    </source>
</evidence>
<keyword evidence="11 17" id="KW-0472">Membrane</keyword>
<evidence type="ECO:0000256" key="14">
    <source>
        <dbReference type="ARBA" id="ARBA00032707"/>
    </source>
</evidence>
<comment type="catalytic activity">
    <reaction evidence="16 17">
        <text>di-trans,octa-cis-undecaprenyl diphosphate + H2O = di-trans,octa-cis-undecaprenyl phosphate + phosphate + H(+)</text>
        <dbReference type="Rhea" id="RHEA:28094"/>
        <dbReference type="ChEBI" id="CHEBI:15377"/>
        <dbReference type="ChEBI" id="CHEBI:15378"/>
        <dbReference type="ChEBI" id="CHEBI:43474"/>
        <dbReference type="ChEBI" id="CHEBI:58405"/>
        <dbReference type="ChEBI" id="CHEBI:60392"/>
        <dbReference type="EC" id="3.6.1.27"/>
    </reaction>
</comment>
<dbReference type="GO" id="GO:0008360">
    <property type="term" value="P:regulation of cell shape"/>
    <property type="evidence" value="ECO:0007669"/>
    <property type="project" value="UniProtKB-KW"/>
</dbReference>
<keyword evidence="10 17" id="KW-1133">Transmembrane helix</keyword>
<sequence>MSWFDAIILAIVQGLTEFLPISSSAHIRVVGEWLQIGDPGATFTAIIQIGTELAVVVFFWKDIVRIIQRWAGSLRGKVEKNDPDARMGWWIIIGSVPIVVLGFIFQDLIRTQLRSLWLVATMLIVFGVILGLADVLGRRQKDLTKLDAKDGLIYGFAQALALIPGVSRSGGTITAGRMMGYDRPSAARYAFLLAIPAVFGSGLYELYSAIKEPSGVTAIEFGPTLLATVIAFVVGWIVIKFLMKWVETRSFMPFVIYRIALGTLLMMLLALGVMDPLAGSA</sequence>
<evidence type="ECO:0000256" key="15">
    <source>
        <dbReference type="ARBA" id="ARBA00032932"/>
    </source>
</evidence>
<keyword evidence="6 17" id="KW-0812">Transmembrane</keyword>
<evidence type="ECO:0000256" key="2">
    <source>
        <dbReference type="ARBA" id="ARBA00010621"/>
    </source>
</evidence>
<name>A0A3P3VZX4_9MICO</name>
<proteinExistence type="inferred from homology"/>
<dbReference type="GO" id="GO:0046677">
    <property type="term" value="P:response to antibiotic"/>
    <property type="evidence" value="ECO:0007669"/>
    <property type="project" value="UniProtKB-UniRule"/>
</dbReference>
<evidence type="ECO:0000256" key="1">
    <source>
        <dbReference type="ARBA" id="ARBA00004651"/>
    </source>
</evidence>
<keyword evidence="19" id="KW-1185">Reference proteome</keyword>
<keyword evidence="7 17" id="KW-0378">Hydrolase</keyword>
<comment type="similarity">
    <text evidence="2 17">Belongs to the UppP family.</text>
</comment>